<reference evidence="2" key="1">
    <citation type="journal article" date="2020" name="mSystems">
        <title>Genome- and Community-Level Interaction Insights into Carbon Utilization and Element Cycling Functions of Hydrothermarchaeota in Hydrothermal Sediment.</title>
        <authorList>
            <person name="Zhou Z."/>
            <person name="Liu Y."/>
            <person name="Xu W."/>
            <person name="Pan J."/>
            <person name="Luo Z.H."/>
            <person name="Li M."/>
        </authorList>
    </citation>
    <scope>NUCLEOTIDE SEQUENCE [LARGE SCALE GENOMIC DNA]</scope>
    <source>
        <strain evidence="2">HyVt-633</strain>
    </source>
</reference>
<name>A0A7C5DFR2_9CHLB</name>
<feature type="domain" description="Fe-containing alcohol dehydrogenase-like C-terminal" evidence="1">
    <location>
        <begin position="17"/>
        <end position="152"/>
    </location>
</feature>
<dbReference type="GO" id="GO:0004022">
    <property type="term" value="F:alcohol dehydrogenase (NAD+) activity"/>
    <property type="evidence" value="ECO:0007669"/>
    <property type="project" value="TreeGrafter"/>
</dbReference>
<dbReference type="InterPro" id="IPR039697">
    <property type="entry name" value="Alcohol_dehydrogenase_Fe"/>
</dbReference>
<protein>
    <submittedName>
        <fullName evidence="2">Iron-containing alcohol dehydrogenase</fullName>
    </submittedName>
</protein>
<dbReference type="PANTHER" id="PTHR11496:SF102">
    <property type="entry name" value="ALCOHOL DEHYDROGENASE 4"/>
    <property type="match status" value="1"/>
</dbReference>
<dbReference type="InterPro" id="IPR056798">
    <property type="entry name" value="ADH_Fe_C"/>
</dbReference>
<evidence type="ECO:0000259" key="1">
    <source>
        <dbReference type="Pfam" id="PF25137"/>
    </source>
</evidence>
<organism evidence="2">
    <name type="scientific">Chlorobaculum parvum</name>
    <dbReference type="NCBI Taxonomy" id="274539"/>
    <lineage>
        <taxon>Bacteria</taxon>
        <taxon>Pseudomonadati</taxon>
        <taxon>Chlorobiota</taxon>
        <taxon>Chlorobiia</taxon>
        <taxon>Chlorobiales</taxon>
        <taxon>Chlorobiaceae</taxon>
        <taxon>Chlorobaculum</taxon>
    </lineage>
</organism>
<gene>
    <name evidence="2" type="ORF">ENL07_11615</name>
</gene>
<dbReference type="Proteomes" id="UP000886058">
    <property type="component" value="Unassembled WGS sequence"/>
</dbReference>
<feature type="non-terminal residue" evidence="2">
    <location>
        <position position="1"/>
    </location>
</feature>
<dbReference type="EMBL" id="DRSQ01000246">
    <property type="protein sequence ID" value="HHE33229.1"/>
    <property type="molecule type" value="Genomic_DNA"/>
</dbReference>
<comment type="caution">
    <text evidence="2">The sequence shown here is derived from an EMBL/GenBank/DDBJ whole genome shotgun (WGS) entry which is preliminary data.</text>
</comment>
<dbReference type="AlphaFoldDB" id="A0A7C5DFR2"/>
<sequence>LEHFARSFEAASGDGAASVAVRADMAYAALMSGIALANAGLGIVHGFASSVGGLFDIPHGTLCATLLGEATRENIRQLQAKGEPSVGLSKFANAARILTGKSFSSEAEACERLIEKLEAWQEQFAFPRLGEFGVSEGDFEEIIAATRSKSNAAPLDAAAMQRILAARA</sequence>
<dbReference type="Pfam" id="PF25137">
    <property type="entry name" value="ADH_Fe_C"/>
    <property type="match status" value="1"/>
</dbReference>
<dbReference type="PANTHER" id="PTHR11496">
    <property type="entry name" value="ALCOHOL DEHYDROGENASE"/>
    <property type="match status" value="1"/>
</dbReference>
<evidence type="ECO:0000313" key="2">
    <source>
        <dbReference type="EMBL" id="HHE33229.1"/>
    </source>
</evidence>
<dbReference type="SUPFAM" id="SSF56796">
    <property type="entry name" value="Dehydroquinate synthase-like"/>
    <property type="match status" value="1"/>
</dbReference>
<dbReference type="Gene3D" id="1.20.1090.10">
    <property type="entry name" value="Dehydroquinate synthase-like - alpha domain"/>
    <property type="match status" value="1"/>
</dbReference>
<proteinExistence type="predicted"/>
<accession>A0A7C5DFR2</accession>